<gene>
    <name evidence="1" type="ORF">M104_1676</name>
</gene>
<dbReference type="EMBL" id="JGEA01000019">
    <property type="protein sequence ID" value="EYA15181.1"/>
    <property type="molecule type" value="Genomic_DNA"/>
</dbReference>
<accession>A0AAN4N0B9</accession>
<sequence>MLSYRSRQDVLWGHRSSEAYLPVKLCNADFNEKFSASMLFNDPPLSQKERQKIVIYYNSL</sequence>
<evidence type="ECO:0000313" key="1">
    <source>
        <dbReference type="EMBL" id="EYA15181.1"/>
    </source>
</evidence>
<reference evidence="1 2" key="1">
    <citation type="submission" date="2014-02" db="EMBL/GenBank/DDBJ databases">
        <authorList>
            <person name="Sears C."/>
            <person name="Carroll K."/>
            <person name="Sack B.R."/>
            <person name="Qadri F."/>
            <person name="Myers L.L."/>
            <person name="Chung G.-T."/>
            <person name="Escheverria P."/>
            <person name="Fraser C.M."/>
            <person name="Sadzewicz L."/>
            <person name="Shefchek K.A."/>
            <person name="Tallon L."/>
            <person name="Das S.P."/>
            <person name="Daugherty S."/>
            <person name="Mongodin E.F."/>
        </authorList>
    </citation>
    <scope>NUCLEOTIDE SEQUENCE [LARGE SCALE GENOMIC DNA]</scope>
    <source>
        <strain evidence="1 2">1007-1-F #10</strain>
    </source>
</reference>
<dbReference type="Proteomes" id="UP000022433">
    <property type="component" value="Unassembled WGS sequence"/>
</dbReference>
<name>A0AAN4N0B9_BACFG</name>
<dbReference type="AlphaFoldDB" id="A0AAN4N0B9"/>
<organism evidence="1 2">
    <name type="scientific">Bacteroides fragilis str. 1007-1-F #10</name>
    <dbReference type="NCBI Taxonomy" id="1339295"/>
    <lineage>
        <taxon>Bacteria</taxon>
        <taxon>Pseudomonadati</taxon>
        <taxon>Bacteroidota</taxon>
        <taxon>Bacteroidia</taxon>
        <taxon>Bacteroidales</taxon>
        <taxon>Bacteroidaceae</taxon>
        <taxon>Bacteroides</taxon>
    </lineage>
</organism>
<comment type="caution">
    <text evidence="1">The sequence shown here is derived from an EMBL/GenBank/DDBJ whole genome shotgun (WGS) entry which is preliminary data.</text>
</comment>
<protein>
    <submittedName>
        <fullName evidence="1">Uncharacterized protein</fullName>
    </submittedName>
</protein>
<proteinExistence type="predicted"/>
<evidence type="ECO:0000313" key="2">
    <source>
        <dbReference type="Proteomes" id="UP000022433"/>
    </source>
</evidence>